<protein>
    <submittedName>
        <fullName evidence="1">Uncharacterized protein</fullName>
    </submittedName>
</protein>
<accession>A0A0E3ZWT6</accession>
<dbReference type="EMBL" id="CP010429">
    <property type="protein sequence ID" value="AKD55840.1"/>
    <property type="molecule type" value="Genomic_DNA"/>
</dbReference>
<keyword evidence="2" id="KW-1185">Reference proteome</keyword>
<dbReference type="RefSeq" id="WP_046574410.1">
    <property type="nucleotide sequence ID" value="NZ_CP010429.1"/>
</dbReference>
<dbReference type="PATRIC" id="fig|1379870.5.peg.3038"/>
<dbReference type="HOGENOM" id="CLU_1359690_0_0_10"/>
<dbReference type="InterPro" id="IPR023888">
    <property type="entry name" value="SdpC-like"/>
</dbReference>
<dbReference type="Pfam" id="PF26137">
    <property type="entry name" value="Toxin_SdpC"/>
    <property type="match status" value="1"/>
</dbReference>
<dbReference type="OrthoDB" id="1453505at2"/>
<proteinExistence type="predicted"/>
<dbReference type="KEGG" id="srd:SD10_13965"/>
<name>A0A0E3ZWT6_9BACT</name>
<dbReference type="AlphaFoldDB" id="A0A0E3ZWT6"/>
<evidence type="ECO:0000313" key="1">
    <source>
        <dbReference type="EMBL" id="AKD55840.1"/>
    </source>
</evidence>
<evidence type="ECO:0000313" key="2">
    <source>
        <dbReference type="Proteomes" id="UP000033054"/>
    </source>
</evidence>
<sequence>MINFIRKSLLNAYTVFPLLICLLIAGWSTQAKPLTANHRYSGEEMFRGLFFGEGRYAEAIPELQSLQLSYSKKLAKPVDEKAVRQVRSQIVQYIQTQQPRYFENLQVAFESGNPTKVQAALESGRAITAKAIEHLMKDKNKAQFEIRRETGTCIVIANYCTIIAMCAVIMMIQSEELAQGDSKLLTEQLVASICQVAANPS</sequence>
<dbReference type="Proteomes" id="UP000033054">
    <property type="component" value="Chromosome"/>
</dbReference>
<organism evidence="1 2">
    <name type="scientific">Spirosoma radiotolerans</name>
    <dbReference type="NCBI Taxonomy" id="1379870"/>
    <lineage>
        <taxon>Bacteria</taxon>
        <taxon>Pseudomonadati</taxon>
        <taxon>Bacteroidota</taxon>
        <taxon>Cytophagia</taxon>
        <taxon>Cytophagales</taxon>
        <taxon>Cytophagaceae</taxon>
        <taxon>Spirosoma</taxon>
    </lineage>
</organism>
<reference evidence="1 2" key="1">
    <citation type="journal article" date="2014" name="Curr. Microbiol.">
        <title>Spirosoma radiotolerans sp. nov., a gamma-radiation-resistant bacterium isolated from gamma ray-irradiated soil.</title>
        <authorList>
            <person name="Lee J.J."/>
            <person name="Srinivasan S."/>
            <person name="Lim S."/>
            <person name="Joe M."/>
            <person name="Im S."/>
            <person name="Bae S.I."/>
            <person name="Park K.R."/>
            <person name="Han J.H."/>
            <person name="Park S.H."/>
            <person name="Joo B.M."/>
            <person name="Park S.J."/>
            <person name="Kim M.K."/>
        </authorList>
    </citation>
    <scope>NUCLEOTIDE SEQUENCE [LARGE SCALE GENOMIC DNA]</scope>
    <source>
        <strain evidence="1 2">DG5A</strain>
    </source>
</reference>
<gene>
    <name evidence="1" type="ORF">SD10_13965</name>
</gene>
<dbReference type="STRING" id="1379870.SD10_13965"/>